<comment type="caution">
    <text evidence="1">The sequence shown here is derived from an EMBL/GenBank/DDBJ whole genome shotgun (WGS) entry which is preliminary data.</text>
</comment>
<proteinExistence type="predicted"/>
<dbReference type="Proteomes" id="UP001497535">
    <property type="component" value="Unassembled WGS sequence"/>
</dbReference>
<protein>
    <submittedName>
        <fullName evidence="1">Uncharacterized protein</fullName>
    </submittedName>
</protein>
<reference evidence="1" key="1">
    <citation type="submission" date="2023-11" db="EMBL/GenBank/DDBJ databases">
        <authorList>
            <person name="Poullet M."/>
        </authorList>
    </citation>
    <scope>NUCLEOTIDE SEQUENCE</scope>
    <source>
        <strain evidence="1">E1834</strain>
    </source>
</reference>
<sequence>MFYFRKFYLFILYFFLVLMEMLEKSNLLEKPQIVGLTASMGVGDTSLDIKACCEHMLNLCSNLHSETITTVRHQLDNLKSHVMPPVDKVTRVKRPAEDPFLDCVEGVMYKIENEMKQPLQKLAELCKLRKEEIEFPFHSNISRYQTIVGNLKKCAQRVQDSEMRFLLVRSIDHLSHYFHAILINDLLPRSYAFSYLQEKMNDYKKNTGDSSSPIDLINQRLLGYFLEVYSKLYECVKTEQLEKKEILKELYSILREQFKSDRDSRCLIFVATRNCASKLADHLKKVPELPIFYNKEVRNFF</sequence>
<evidence type="ECO:0000313" key="2">
    <source>
        <dbReference type="Proteomes" id="UP001497535"/>
    </source>
</evidence>
<gene>
    <name evidence="1" type="ORF">MENTE1834_LOCUS29651</name>
</gene>
<evidence type="ECO:0000313" key="1">
    <source>
        <dbReference type="EMBL" id="CAK5082375.1"/>
    </source>
</evidence>
<organism evidence="1 2">
    <name type="scientific">Meloidogyne enterolobii</name>
    <name type="common">Root-knot nematode worm</name>
    <name type="synonym">Meloidogyne mayaguensis</name>
    <dbReference type="NCBI Taxonomy" id="390850"/>
    <lineage>
        <taxon>Eukaryota</taxon>
        <taxon>Metazoa</taxon>
        <taxon>Ecdysozoa</taxon>
        <taxon>Nematoda</taxon>
        <taxon>Chromadorea</taxon>
        <taxon>Rhabditida</taxon>
        <taxon>Tylenchina</taxon>
        <taxon>Tylenchomorpha</taxon>
        <taxon>Tylenchoidea</taxon>
        <taxon>Meloidogynidae</taxon>
        <taxon>Meloidogyninae</taxon>
        <taxon>Meloidogyne</taxon>
    </lineage>
</organism>
<name>A0ACB0ZWK3_MELEN</name>
<accession>A0ACB0ZWK3</accession>
<keyword evidence="2" id="KW-1185">Reference proteome</keyword>
<dbReference type="EMBL" id="CAVMJV010000046">
    <property type="protein sequence ID" value="CAK5082375.1"/>
    <property type="molecule type" value="Genomic_DNA"/>
</dbReference>